<protein>
    <recommendedName>
        <fullName evidence="2">ubiquitinyl hydrolase 1</fullName>
        <ecNumber evidence="2">3.4.19.12</ecNumber>
    </recommendedName>
</protein>
<proteinExistence type="predicted"/>
<evidence type="ECO:0000256" key="3">
    <source>
        <dbReference type="SAM" id="MobiDB-lite"/>
    </source>
</evidence>
<evidence type="ECO:0000256" key="1">
    <source>
        <dbReference type="ARBA" id="ARBA00000707"/>
    </source>
</evidence>
<organism evidence="5 6">
    <name type="scientific">Eumeta variegata</name>
    <name type="common">Bagworm moth</name>
    <name type="synonym">Eumeta japonica</name>
    <dbReference type="NCBI Taxonomy" id="151549"/>
    <lineage>
        <taxon>Eukaryota</taxon>
        <taxon>Metazoa</taxon>
        <taxon>Ecdysozoa</taxon>
        <taxon>Arthropoda</taxon>
        <taxon>Hexapoda</taxon>
        <taxon>Insecta</taxon>
        <taxon>Pterygota</taxon>
        <taxon>Neoptera</taxon>
        <taxon>Endopterygota</taxon>
        <taxon>Lepidoptera</taxon>
        <taxon>Glossata</taxon>
        <taxon>Ditrysia</taxon>
        <taxon>Tineoidea</taxon>
        <taxon>Psychidae</taxon>
        <taxon>Oiketicinae</taxon>
        <taxon>Eumeta</taxon>
    </lineage>
</organism>
<evidence type="ECO:0000256" key="2">
    <source>
        <dbReference type="ARBA" id="ARBA00012759"/>
    </source>
</evidence>
<keyword evidence="6" id="KW-1185">Reference proteome</keyword>
<dbReference type="GO" id="GO:0005794">
    <property type="term" value="C:Golgi apparatus"/>
    <property type="evidence" value="ECO:0007669"/>
    <property type="project" value="TreeGrafter"/>
</dbReference>
<dbReference type="EMBL" id="BGZK01000779">
    <property type="protein sequence ID" value="GBP60097.1"/>
    <property type="molecule type" value="Genomic_DNA"/>
</dbReference>
<evidence type="ECO:0000313" key="6">
    <source>
        <dbReference type="Proteomes" id="UP000299102"/>
    </source>
</evidence>
<dbReference type="PANTHER" id="PTHR21646">
    <property type="entry name" value="UBIQUITIN CARBOXYL-TERMINAL HYDROLASE"/>
    <property type="match status" value="1"/>
</dbReference>
<dbReference type="EC" id="3.4.19.12" evidence="2"/>
<feature type="region of interest" description="Disordered" evidence="3">
    <location>
        <begin position="501"/>
        <end position="521"/>
    </location>
</feature>
<dbReference type="PANTHER" id="PTHR21646:SF76">
    <property type="entry name" value="UBIQUITIN CARBOXYL-TERMINAL HYDROLASE 32"/>
    <property type="match status" value="1"/>
</dbReference>
<dbReference type="InterPro" id="IPR050185">
    <property type="entry name" value="Ub_carboxyl-term_hydrolase"/>
</dbReference>
<dbReference type="Pfam" id="PF00443">
    <property type="entry name" value="UCH"/>
    <property type="match status" value="1"/>
</dbReference>
<dbReference type="STRING" id="151549.A0A4C1XCQ9"/>
<keyword evidence="5" id="KW-0378">Hydrolase</keyword>
<dbReference type="OrthoDB" id="265776at2759"/>
<gene>
    <name evidence="5" type="primary">Usp32</name>
    <name evidence="5" type="ORF">EVAR_31358_1</name>
</gene>
<dbReference type="InterPro" id="IPR018200">
    <property type="entry name" value="USP_CS"/>
</dbReference>
<accession>A0A4C1XCQ9</accession>
<dbReference type="Proteomes" id="UP000299102">
    <property type="component" value="Unassembled WGS sequence"/>
</dbReference>
<dbReference type="Gene3D" id="3.90.70.10">
    <property type="entry name" value="Cysteine proteinases"/>
    <property type="match status" value="1"/>
</dbReference>
<feature type="domain" description="USP" evidence="4">
    <location>
        <begin position="273"/>
        <end position="646"/>
    </location>
</feature>
<evidence type="ECO:0000313" key="5">
    <source>
        <dbReference type="EMBL" id="GBP60097.1"/>
    </source>
</evidence>
<comment type="caution">
    <text evidence="5">The sequence shown here is derived from an EMBL/GenBank/DDBJ whole genome shotgun (WGS) entry which is preliminary data.</text>
</comment>
<dbReference type="GO" id="GO:0016579">
    <property type="term" value="P:protein deubiquitination"/>
    <property type="evidence" value="ECO:0007669"/>
    <property type="project" value="InterPro"/>
</dbReference>
<feature type="region of interest" description="Disordered" evidence="3">
    <location>
        <begin position="221"/>
        <end position="253"/>
    </location>
</feature>
<name>A0A4C1XCQ9_EUMVA</name>
<dbReference type="InterPro" id="IPR038765">
    <property type="entry name" value="Papain-like_cys_pep_sf"/>
</dbReference>
<reference evidence="5 6" key="1">
    <citation type="journal article" date="2019" name="Commun. Biol.">
        <title>The bagworm genome reveals a unique fibroin gene that provides high tensile strength.</title>
        <authorList>
            <person name="Kono N."/>
            <person name="Nakamura H."/>
            <person name="Ohtoshi R."/>
            <person name="Tomita M."/>
            <person name="Numata K."/>
            <person name="Arakawa K."/>
        </authorList>
    </citation>
    <scope>NUCLEOTIDE SEQUENCE [LARGE SCALE GENOMIC DNA]</scope>
</reference>
<dbReference type="PROSITE" id="PS00973">
    <property type="entry name" value="USP_2"/>
    <property type="match status" value="1"/>
</dbReference>
<dbReference type="AlphaFoldDB" id="A0A4C1XCQ9"/>
<dbReference type="PROSITE" id="PS50235">
    <property type="entry name" value="USP_3"/>
    <property type="match status" value="1"/>
</dbReference>
<dbReference type="GO" id="GO:0004843">
    <property type="term" value="F:cysteine-type deubiquitinase activity"/>
    <property type="evidence" value="ECO:0007669"/>
    <property type="project" value="UniProtKB-EC"/>
</dbReference>
<dbReference type="SUPFAM" id="SSF54001">
    <property type="entry name" value="Cysteine proteinases"/>
    <property type="match status" value="1"/>
</dbReference>
<comment type="catalytic activity">
    <reaction evidence="1">
        <text>Thiol-dependent hydrolysis of ester, thioester, amide, peptide and isopeptide bonds formed by the C-terminal Gly of ubiquitin (a 76-residue protein attached to proteins as an intracellular targeting signal).</text>
        <dbReference type="EC" id="3.4.19.12"/>
    </reaction>
</comment>
<evidence type="ECO:0000259" key="4">
    <source>
        <dbReference type="PROSITE" id="PS50235"/>
    </source>
</evidence>
<sequence length="684" mass="77978">MSQSPPNIFFGQYKKNSITFTDNSAKEFKRTTLPRDLNELKDYDKNGNSSPTFSVKSLNLKPSSPRLARIKFGSSPSNMDKLNEIASKESPATMSKMQYLVAVHRKQCRADAYFLPSQRSRPALFGVPLLVPLREGMSGREVYACVWRQVARLLSARPPHHDHAHANHATDCDDSLGYEFPFTLRLVNASGCWCAVCPWPNFCRGCTLPTTEDPLIFNLKLNRGNTPRPRKRPSVSISTPDQAMPDGSSPIAKAKFNRQNSTRLRSDGDHIEQMLIHFQQLGCNMSIKLPYIYSHLDYFPENLGDLSEEQGECFHQNIRTMEERYKENWNQDKVTESDRDLSRLDLNEIRQLHWRSSRNGQSAAGAVGAVGHAWKEHESVRECTVEAARPVELGHCLGAFTAEEKLEQRYHCSGCRSAQPATKKLQIWRLPPILIIHLKRFQYVNNKWIKSLKVVNFPFQDFDPTAYLASIPQETILRHQELKFIFKRRSSIFCDINSRISESDSSDDEDSPKENPPKSSDIIKIKIERRNESVEPSSSKTRERLESTSLVTTPVTDDNLVDYHKHHLHKEQDPFELKYRLYAVVSHSGQMSGGHYVAYARNPSGVWLCYNDSSCRELNPVRRDGYPEPTPPIDPASAYLLFYERQGLDYESYLPDIAGREPVLNGSDVSDAEDSDLKKMCVIS</sequence>
<dbReference type="InterPro" id="IPR028889">
    <property type="entry name" value="USP"/>
</dbReference>
<dbReference type="InterPro" id="IPR001394">
    <property type="entry name" value="Peptidase_C19_UCH"/>
</dbReference>
<feature type="compositionally biased region" description="Basic and acidic residues" evidence="3">
    <location>
        <begin position="512"/>
        <end position="521"/>
    </location>
</feature>